<dbReference type="AlphaFoldDB" id="A0A2P2NUL8"/>
<accession>A0A2P2NUL8</accession>
<protein>
    <submittedName>
        <fullName evidence="1">Uncharacterized protein</fullName>
    </submittedName>
</protein>
<sequence length="22" mass="2509">MCPSNLVSYCTFLLITLIQFVC</sequence>
<reference evidence="1" key="1">
    <citation type="submission" date="2018-02" db="EMBL/GenBank/DDBJ databases">
        <title>Rhizophora mucronata_Transcriptome.</title>
        <authorList>
            <person name="Meera S.P."/>
            <person name="Sreeshan A."/>
            <person name="Augustine A."/>
        </authorList>
    </citation>
    <scope>NUCLEOTIDE SEQUENCE</scope>
    <source>
        <tissue evidence="1">Leaf</tissue>
    </source>
</reference>
<evidence type="ECO:0000313" key="1">
    <source>
        <dbReference type="EMBL" id="MBX46051.1"/>
    </source>
</evidence>
<dbReference type="EMBL" id="GGEC01065567">
    <property type="protein sequence ID" value="MBX46051.1"/>
    <property type="molecule type" value="Transcribed_RNA"/>
</dbReference>
<name>A0A2P2NUL8_RHIMU</name>
<organism evidence="1">
    <name type="scientific">Rhizophora mucronata</name>
    <name type="common">Asiatic mangrove</name>
    <dbReference type="NCBI Taxonomy" id="61149"/>
    <lineage>
        <taxon>Eukaryota</taxon>
        <taxon>Viridiplantae</taxon>
        <taxon>Streptophyta</taxon>
        <taxon>Embryophyta</taxon>
        <taxon>Tracheophyta</taxon>
        <taxon>Spermatophyta</taxon>
        <taxon>Magnoliopsida</taxon>
        <taxon>eudicotyledons</taxon>
        <taxon>Gunneridae</taxon>
        <taxon>Pentapetalae</taxon>
        <taxon>rosids</taxon>
        <taxon>fabids</taxon>
        <taxon>Malpighiales</taxon>
        <taxon>Rhizophoraceae</taxon>
        <taxon>Rhizophora</taxon>
    </lineage>
</organism>
<proteinExistence type="predicted"/>